<evidence type="ECO:0000313" key="2">
    <source>
        <dbReference type="Proteomes" id="UP000069015"/>
    </source>
</evidence>
<reference evidence="1 2" key="1">
    <citation type="submission" date="2015-12" db="EMBL/GenBank/DDBJ databases">
        <title>Complete genome sequence of Pseudoalteromonas rubra SCSIO 6842, harboring a conjugative plasmid.</title>
        <authorList>
            <person name="Li B."/>
            <person name="Wang X."/>
        </authorList>
    </citation>
    <scope>NUCLEOTIDE SEQUENCE [LARGE SCALE GENOMIC DNA]</scope>
    <source>
        <strain evidence="1 2">SCSIO 6842</strain>
    </source>
</reference>
<dbReference type="InterPro" id="IPR006521">
    <property type="entry name" value="Tail_protein_I"/>
</dbReference>
<dbReference type="Proteomes" id="UP000069015">
    <property type="component" value="Chromosome 1"/>
</dbReference>
<dbReference type="KEGG" id="prr:AT705_17745"/>
<proteinExistence type="predicted"/>
<dbReference type="Pfam" id="PF09684">
    <property type="entry name" value="Tail_P2_I"/>
    <property type="match status" value="1"/>
</dbReference>
<protein>
    <recommendedName>
        <fullName evidence="3">Phage tail protein I</fullName>
    </recommendedName>
</protein>
<accession>A0A0U3GNN0</accession>
<evidence type="ECO:0000313" key="1">
    <source>
        <dbReference type="EMBL" id="ALU44619.1"/>
    </source>
</evidence>
<dbReference type="EMBL" id="CP013611">
    <property type="protein sequence ID" value="ALU44619.1"/>
    <property type="molecule type" value="Genomic_DNA"/>
</dbReference>
<dbReference type="RefSeq" id="WP_058797596.1">
    <property type="nucleotide sequence ID" value="NZ_CP013611.1"/>
</dbReference>
<dbReference type="AlphaFoldDB" id="A0A0U3GNN0"/>
<organism evidence="1 2">
    <name type="scientific">Pseudoalteromonas rubra</name>
    <dbReference type="NCBI Taxonomy" id="43658"/>
    <lineage>
        <taxon>Bacteria</taxon>
        <taxon>Pseudomonadati</taxon>
        <taxon>Pseudomonadota</taxon>
        <taxon>Gammaproteobacteria</taxon>
        <taxon>Alteromonadales</taxon>
        <taxon>Pseudoalteromonadaceae</taxon>
        <taxon>Pseudoalteromonas</taxon>
    </lineage>
</organism>
<sequence length="240" mass="26056">MSESLLPCQASQFERALDNAGSRIAQLPVSLSQLWDPWRCPAHFLPWLADGLSVDSWDSLWPEQVQRQVIAASVPNHRIKGTVGAIKQSLHSLNASVELTEWWQTGGVPHSAELLALAHENLDPQGSTLLTPKLQAQLWQSVAATKPCRSQIQFSVGVMLQNNLAMAAGSDAVSAQTGRWHQHYDFTFSTSSTYLSGAAQSLSVSTPCLRQSAHMQLNSGVWAAGGMVITQLQQVAMTTV</sequence>
<dbReference type="NCBIfam" id="TIGR01634">
    <property type="entry name" value="tail_P2_I"/>
    <property type="match status" value="1"/>
</dbReference>
<name>A0A0U3GNN0_9GAMM</name>
<evidence type="ECO:0008006" key="3">
    <source>
        <dbReference type="Google" id="ProtNLM"/>
    </source>
</evidence>
<gene>
    <name evidence="1" type="ORF">AT705_17745</name>
</gene>